<comment type="caution">
    <text evidence="1">The sequence shown here is derived from an EMBL/GenBank/DDBJ whole genome shotgun (WGS) entry which is preliminary data.</text>
</comment>
<dbReference type="EMBL" id="VYYT01000079">
    <property type="protein sequence ID" value="KAK2771534.1"/>
    <property type="molecule type" value="Genomic_DNA"/>
</dbReference>
<keyword evidence="2" id="KW-1185">Reference proteome</keyword>
<name>A0AAD9YMQ0_COLKA</name>
<organism evidence="1 2">
    <name type="scientific">Colletotrichum kahawae</name>
    <name type="common">Coffee berry disease fungus</name>
    <dbReference type="NCBI Taxonomy" id="34407"/>
    <lineage>
        <taxon>Eukaryota</taxon>
        <taxon>Fungi</taxon>
        <taxon>Dikarya</taxon>
        <taxon>Ascomycota</taxon>
        <taxon>Pezizomycotina</taxon>
        <taxon>Sordariomycetes</taxon>
        <taxon>Hypocreomycetidae</taxon>
        <taxon>Glomerellales</taxon>
        <taxon>Glomerellaceae</taxon>
        <taxon>Colletotrichum</taxon>
        <taxon>Colletotrichum gloeosporioides species complex</taxon>
    </lineage>
</organism>
<dbReference type="AlphaFoldDB" id="A0AAD9YMQ0"/>
<proteinExistence type="predicted"/>
<dbReference type="Proteomes" id="UP001281614">
    <property type="component" value="Unassembled WGS sequence"/>
</dbReference>
<evidence type="ECO:0000313" key="1">
    <source>
        <dbReference type="EMBL" id="KAK2771534.1"/>
    </source>
</evidence>
<accession>A0AAD9YMQ0</accession>
<gene>
    <name evidence="1" type="ORF">CKAH01_04109</name>
</gene>
<sequence>MKRRDGGAVRPFDAAVIPSRLPRRQSLLEGFWKPSPAGLVPIFQFPAFMHGPSPLPTHPAFVPG</sequence>
<evidence type="ECO:0000313" key="2">
    <source>
        <dbReference type="Proteomes" id="UP001281614"/>
    </source>
</evidence>
<reference evidence="1" key="1">
    <citation type="submission" date="2023-02" db="EMBL/GenBank/DDBJ databases">
        <title>Colletotrichum kahawae CIFC_Que2 genome sequencing and assembly.</title>
        <authorList>
            <person name="Baroncelli R."/>
        </authorList>
    </citation>
    <scope>NUCLEOTIDE SEQUENCE</scope>
    <source>
        <strain evidence="1">CIFC_Que2</strain>
    </source>
</reference>
<protein>
    <submittedName>
        <fullName evidence="1">Uncharacterized protein</fullName>
    </submittedName>
</protein>